<organism evidence="2 3">
    <name type="scientific">Flavobacterium pectinovorum</name>
    <dbReference type="NCBI Taxonomy" id="29533"/>
    <lineage>
        <taxon>Bacteria</taxon>
        <taxon>Pseudomonadati</taxon>
        <taxon>Bacteroidota</taxon>
        <taxon>Flavobacteriia</taxon>
        <taxon>Flavobacteriales</taxon>
        <taxon>Flavobacteriaceae</taxon>
        <taxon>Flavobacterium</taxon>
    </lineage>
</organism>
<keyword evidence="1" id="KW-0812">Transmembrane</keyword>
<gene>
    <name evidence="2" type="ORF">EAH81_27525</name>
</gene>
<evidence type="ECO:0000313" key="3">
    <source>
        <dbReference type="Proteomes" id="UP000319700"/>
    </source>
</evidence>
<sequence length="79" mass="9109">MNVSTFNDRIIFQFANDNKINAMNNFTFFLGFILIITSMFMAFPERARKATKCLIQLVGALFISKAFQAITAYFNRNKP</sequence>
<keyword evidence="1" id="KW-1133">Transmembrane helix</keyword>
<reference evidence="2 3" key="1">
    <citation type="journal article" date="2019" name="Environ. Microbiol.">
        <title>Species interactions and distinct microbial communities in high Arctic permafrost affected cryosols are associated with the CH4 and CO2 gas fluxes.</title>
        <authorList>
            <person name="Altshuler I."/>
            <person name="Hamel J."/>
            <person name="Turney S."/>
            <person name="Magnuson E."/>
            <person name="Levesque R."/>
            <person name="Greer C."/>
            <person name="Whyte L.G."/>
        </authorList>
    </citation>
    <scope>NUCLEOTIDE SEQUENCE [LARGE SCALE GENOMIC DNA]</scope>
    <source>
        <strain evidence="2 3">42</strain>
    </source>
</reference>
<accession>A0A502DVX4</accession>
<feature type="transmembrane region" description="Helical" evidence="1">
    <location>
        <begin position="55"/>
        <end position="74"/>
    </location>
</feature>
<dbReference type="EMBL" id="RCZH01000035">
    <property type="protein sequence ID" value="TPG29655.1"/>
    <property type="molecule type" value="Genomic_DNA"/>
</dbReference>
<feature type="transmembrane region" description="Helical" evidence="1">
    <location>
        <begin position="26"/>
        <end position="43"/>
    </location>
</feature>
<dbReference type="AlphaFoldDB" id="A0A502DVX4"/>
<keyword evidence="1" id="KW-0472">Membrane</keyword>
<proteinExistence type="predicted"/>
<name>A0A502DVX4_9FLAO</name>
<keyword evidence="3" id="KW-1185">Reference proteome</keyword>
<comment type="caution">
    <text evidence="2">The sequence shown here is derived from an EMBL/GenBank/DDBJ whole genome shotgun (WGS) entry which is preliminary data.</text>
</comment>
<protein>
    <submittedName>
        <fullName evidence="2">Uncharacterized protein</fullName>
    </submittedName>
</protein>
<evidence type="ECO:0000313" key="2">
    <source>
        <dbReference type="EMBL" id="TPG29655.1"/>
    </source>
</evidence>
<evidence type="ECO:0000256" key="1">
    <source>
        <dbReference type="SAM" id="Phobius"/>
    </source>
</evidence>
<dbReference type="Proteomes" id="UP000319700">
    <property type="component" value="Unassembled WGS sequence"/>
</dbReference>